<feature type="transmembrane region" description="Helical" evidence="8">
    <location>
        <begin position="138"/>
        <end position="156"/>
    </location>
</feature>
<feature type="transmembrane region" description="Helical" evidence="8">
    <location>
        <begin position="399"/>
        <end position="419"/>
    </location>
</feature>
<dbReference type="Pfam" id="PF05977">
    <property type="entry name" value="MFS_3"/>
    <property type="match status" value="1"/>
</dbReference>
<dbReference type="EMBL" id="AP011782">
    <property type="protein sequence ID" value="BAL57688.1"/>
    <property type="molecule type" value="Genomic_DNA"/>
</dbReference>
<dbReference type="Gene3D" id="1.20.1250.20">
    <property type="entry name" value="MFS general substrate transporter like domains"/>
    <property type="match status" value="1"/>
</dbReference>
<protein>
    <submittedName>
        <fullName evidence="10">MFS transporter</fullName>
    </submittedName>
</protein>
<gene>
    <name evidence="10" type="ORF">HGMM_F52A12C08</name>
</gene>
<keyword evidence="5 8" id="KW-1133">Transmembrane helix</keyword>
<feature type="compositionally biased region" description="Basic and acidic residues" evidence="7">
    <location>
        <begin position="9"/>
        <end position="18"/>
    </location>
</feature>
<evidence type="ECO:0000256" key="2">
    <source>
        <dbReference type="ARBA" id="ARBA00022448"/>
    </source>
</evidence>
<name>H5SNF2_9BACT</name>
<evidence type="ECO:0000256" key="1">
    <source>
        <dbReference type="ARBA" id="ARBA00004651"/>
    </source>
</evidence>
<feature type="transmembrane region" description="Helical" evidence="8">
    <location>
        <begin position="275"/>
        <end position="299"/>
    </location>
</feature>
<sequence>MSTQLTQEEPPHKAEQKPDPLVPANSVQVPGLAGARLAKTFRALRHRNYRLFWTGQLVSLTGTWMQSVAQGWLVYLLTKSALSLGVVSFAQFLPVLLFTLLGGVAADRFDRQRLVIFTQSASLVQAAILATLTLTGVIHVWHIIALAFLLGTINALDTPARQSLIHELVSKEDLMNAIALNSTAFNSTRIVGPAIAGTLLGALSAWVHSQFAIETDTATRIAVGVCFALNALSYLGVIVGLLLMERHPHRKNNTHESVWRSLWAGLSYARRDSRVLALLSLMGVSSVFGFSYMTVLPLYAGEILRVGPQGYGLLMAAAGLGALSGALLLASLGNYQRKGFLLTIGNFVFPVMLLVFAQSKIFALSLIALVGFGWGLITQNALTNTLLQTIVPGELRGRILSLYTLMFMGMLPFGSLQIGALAEKLGAPVALTIGATICLGFGLFVWWRWPHVRRLP</sequence>
<dbReference type="PANTHER" id="PTHR23513">
    <property type="entry name" value="INTEGRAL MEMBRANE EFFLUX PROTEIN-RELATED"/>
    <property type="match status" value="1"/>
</dbReference>
<feature type="transmembrane region" description="Helical" evidence="8">
    <location>
        <begin position="363"/>
        <end position="387"/>
    </location>
</feature>
<comment type="subcellular location">
    <subcellularLocation>
        <location evidence="1">Cell membrane</location>
        <topology evidence="1">Multi-pass membrane protein</topology>
    </subcellularLocation>
</comment>
<evidence type="ECO:0000256" key="6">
    <source>
        <dbReference type="ARBA" id="ARBA00023136"/>
    </source>
</evidence>
<keyword evidence="2" id="KW-0813">Transport</keyword>
<keyword evidence="3" id="KW-1003">Cell membrane</keyword>
<dbReference type="CDD" id="cd06173">
    <property type="entry name" value="MFS_MefA_like"/>
    <property type="match status" value="1"/>
</dbReference>
<keyword evidence="6 8" id="KW-0472">Membrane</keyword>
<feature type="transmembrane region" description="Helical" evidence="8">
    <location>
        <begin position="221"/>
        <end position="243"/>
    </location>
</feature>
<feature type="domain" description="Major facilitator superfamily (MFS) profile" evidence="9">
    <location>
        <begin position="48"/>
        <end position="453"/>
    </location>
</feature>
<feature type="region of interest" description="Disordered" evidence="7">
    <location>
        <begin position="1"/>
        <end position="23"/>
    </location>
</feature>
<proteinExistence type="predicted"/>
<evidence type="ECO:0000256" key="4">
    <source>
        <dbReference type="ARBA" id="ARBA00022692"/>
    </source>
</evidence>
<feature type="transmembrane region" description="Helical" evidence="8">
    <location>
        <begin position="51"/>
        <end position="75"/>
    </location>
</feature>
<dbReference type="GO" id="GO:0022857">
    <property type="term" value="F:transmembrane transporter activity"/>
    <property type="evidence" value="ECO:0007669"/>
    <property type="project" value="InterPro"/>
</dbReference>
<organism evidence="10">
    <name type="scientific">uncultured Acetothermia bacterium</name>
    <dbReference type="NCBI Taxonomy" id="236499"/>
    <lineage>
        <taxon>Bacteria</taxon>
        <taxon>Candidatus Bipolaricaulota</taxon>
        <taxon>environmental samples</taxon>
    </lineage>
</organism>
<keyword evidence="4 8" id="KW-0812">Transmembrane</keyword>
<evidence type="ECO:0000256" key="5">
    <source>
        <dbReference type="ARBA" id="ARBA00022989"/>
    </source>
</evidence>
<dbReference type="SUPFAM" id="SSF103473">
    <property type="entry name" value="MFS general substrate transporter"/>
    <property type="match status" value="1"/>
</dbReference>
<reference evidence="10" key="1">
    <citation type="journal article" date="2005" name="Environ. Microbiol.">
        <title>Genetic and functional properties of uncultivated thermophilic crenarchaeotes from a subsurface gold mine as revealed by analysis of genome fragments.</title>
        <authorList>
            <person name="Nunoura T."/>
            <person name="Hirayama H."/>
            <person name="Takami H."/>
            <person name="Oida H."/>
            <person name="Nishi S."/>
            <person name="Shimamura S."/>
            <person name="Suzuki Y."/>
            <person name="Inagaki F."/>
            <person name="Takai K."/>
            <person name="Nealson K.H."/>
            <person name="Horikoshi K."/>
        </authorList>
    </citation>
    <scope>NUCLEOTIDE SEQUENCE</scope>
</reference>
<dbReference type="GO" id="GO:0005886">
    <property type="term" value="C:plasma membrane"/>
    <property type="evidence" value="ECO:0007669"/>
    <property type="project" value="UniProtKB-SubCell"/>
</dbReference>
<feature type="transmembrane region" description="Helical" evidence="8">
    <location>
        <begin position="425"/>
        <end position="447"/>
    </location>
</feature>
<dbReference type="InterPro" id="IPR010290">
    <property type="entry name" value="TM_effector"/>
</dbReference>
<feature type="transmembrane region" description="Helical" evidence="8">
    <location>
        <begin position="311"/>
        <end position="332"/>
    </location>
</feature>
<dbReference type="AlphaFoldDB" id="H5SNF2"/>
<dbReference type="InterPro" id="IPR020846">
    <property type="entry name" value="MFS_dom"/>
</dbReference>
<evidence type="ECO:0000256" key="3">
    <source>
        <dbReference type="ARBA" id="ARBA00022475"/>
    </source>
</evidence>
<evidence type="ECO:0000259" key="9">
    <source>
        <dbReference type="PROSITE" id="PS50850"/>
    </source>
</evidence>
<evidence type="ECO:0000313" key="10">
    <source>
        <dbReference type="EMBL" id="BAL57688.1"/>
    </source>
</evidence>
<feature type="transmembrane region" description="Helical" evidence="8">
    <location>
        <begin position="81"/>
        <end position="102"/>
    </location>
</feature>
<evidence type="ECO:0000256" key="7">
    <source>
        <dbReference type="SAM" id="MobiDB-lite"/>
    </source>
</evidence>
<reference evidence="10" key="2">
    <citation type="journal article" date="2012" name="PLoS ONE">
        <title>A Deeply Branching Thermophilic Bacterium with an Ancient Acetyl-CoA Pathway Dominates a Subsurface Ecosystem.</title>
        <authorList>
            <person name="Takami H."/>
            <person name="Noguchi H."/>
            <person name="Takaki Y."/>
            <person name="Uchiyama I."/>
            <person name="Toyoda A."/>
            <person name="Nishi S."/>
            <person name="Chee G.-J."/>
            <person name="Arai W."/>
            <person name="Nunoura T."/>
            <person name="Itoh T."/>
            <person name="Hattori M."/>
            <person name="Takai K."/>
        </authorList>
    </citation>
    <scope>NUCLEOTIDE SEQUENCE</scope>
</reference>
<feature type="transmembrane region" description="Helical" evidence="8">
    <location>
        <begin position="339"/>
        <end position="357"/>
    </location>
</feature>
<dbReference type="PROSITE" id="PS50850">
    <property type="entry name" value="MFS"/>
    <property type="match status" value="1"/>
</dbReference>
<dbReference type="InterPro" id="IPR036259">
    <property type="entry name" value="MFS_trans_sf"/>
</dbReference>
<evidence type="ECO:0000256" key="8">
    <source>
        <dbReference type="SAM" id="Phobius"/>
    </source>
</evidence>
<dbReference type="PANTHER" id="PTHR23513:SF11">
    <property type="entry name" value="STAPHYLOFERRIN A TRANSPORTER"/>
    <property type="match status" value="1"/>
</dbReference>
<accession>H5SNF2</accession>